<keyword evidence="7" id="KW-1185">Reference proteome</keyword>
<dbReference type="GO" id="GO:0005886">
    <property type="term" value="C:plasma membrane"/>
    <property type="evidence" value="ECO:0007669"/>
    <property type="project" value="UniProtKB-SubCell"/>
</dbReference>
<dbReference type="InterPro" id="IPR036286">
    <property type="entry name" value="LexA/Signal_pep-like_sf"/>
</dbReference>
<dbReference type="GO" id="GO:0004252">
    <property type="term" value="F:serine-type endopeptidase activity"/>
    <property type="evidence" value="ECO:0007669"/>
    <property type="project" value="InterPro"/>
</dbReference>
<dbReference type="SUPFAM" id="SSF51306">
    <property type="entry name" value="LexA/Signal peptidase"/>
    <property type="match status" value="1"/>
</dbReference>
<dbReference type="AlphaFoldDB" id="A0A6N7XU63"/>
<sequence length="238" mass="24979">MARDRAAGPDVPAAVPRAGDSVPGPARASGARGAWLAGWEVAMAATEWDEVWLSEFAESVNLAPTAKAIARRKARRDARSTLTGAIAKLLVFALAIGVLFTWAFGLFRITGSGMEPTAGDGDLALTSRVVQSLQADDVVVYQVDGEQTVGRVIAQPGDTVEVTQDGEIKINGGLQPLEYGLKTFPQPSGPSYPLTLGAGEFYVLADGRGSARDSRTYGPIGISEVEGKVVALLRLRGI</sequence>
<dbReference type="EC" id="3.4.21.89" evidence="3"/>
<feature type="region of interest" description="Disordered" evidence="4">
    <location>
        <begin position="1"/>
        <end position="26"/>
    </location>
</feature>
<comment type="caution">
    <text evidence="6">The sequence shown here is derived from an EMBL/GenBank/DDBJ whole genome shotgun (WGS) entry which is preliminary data.</text>
</comment>
<feature type="domain" description="Peptidase S26" evidence="5">
    <location>
        <begin position="88"/>
        <end position="231"/>
    </location>
</feature>
<keyword evidence="3" id="KW-0812">Transmembrane</keyword>
<keyword evidence="3 6" id="KW-0378">Hydrolase</keyword>
<dbReference type="Proteomes" id="UP000469325">
    <property type="component" value="Unassembled WGS sequence"/>
</dbReference>
<keyword evidence="3" id="KW-0645">Protease</keyword>
<organism evidence="6 7">
    <name type="scientific">Olsenella porci</name>
    <dbReference type="NCBI Taxonomy" id="2652279"/>
    <lineage>
        <taxon>Bacteria</taxon>
        <taxon>Bacillati</taxon>
        <taxon>Actinomycetota</taxon>
        <taxon>Coriobacteriia</taxon>
        <taxon>Coriobacteriales</taxon>
        <taxon>Atopobiaceae</taxon>
        <taxon>Olsenella</taxon>
    </lineage>
</organism>
<evidence type="ECO:0000313" key="6">
    <source>
        <dbReference type="EMBL" id="MST72901.1"/>
    </source>
</evidence>
<dbReference type="PRINTS" id="PR00727">
    <property type="entry name" value="LEADERPTASE"/>
</dbReference>
<dbReference type="InterPro" id="IPR000223">
    <property type="entry name" value="Pept_S26A_signal_pept_1"/>
</dbReference>
<dbReference type="Gene3D" id="2.10.109.10">
    <property type="entry name" value="Umud Fragment, subunit A"/>
    <property type="match status" value="1"/>
</dbReference>
<comment type="catalytic activity">
    <reaction evidence="3">
        <text>Cleavage of hydrophobic, N-terminal signal or leader sequences from secreted and periplasmic proteins.</text>
        <dbReference type="EC" id="3.4.21.89"/>
    </reaction>
</comment>
<evidence type="ECO:0000256" key="3">
    <source>
        <dbReference type="RuleBase" id="RU362042"/>
    </source>
</evidence>
<gene>
    <name evidence="6" type="primary">lepB</name>
    <name evidence="6" type="ORF">FYJ68_07250</name>
</gene>
<evidence type="ECO:0000313" key="7">
    <source>
        <dbReference type="Proteomes" id="UP000469325"/>
    </source>
</evidence>
<keyword evidence="3" id="KW-1133">Transmembrane helix</keyword>
<keyword evidence="3" id="KW-0472">Membrane</keyword>
<feature type="transmembrane region" description="Helical" evidence="3">
    <location>
        <begin position="81"/>
        <end position="107"/>
    </location>
</feature>
<dbReference type="GO" id="GO:0006465">
    <property type="term" value="P:signal peptide processing"/>
    <property type="evidence" value="ECO:0007669"/>
    <property type="project" value="InterPro"/>
</dbReference>
<dbReference type="PANTHER" id="PTHR43390:SF1">
    <property type="entry name" value="CHLOROPLAST PROCESSING PEPTIDASE"/>
    <property type="match status" value="1"/>
</dbReference>
<accession>A0A6N7XU63</accession>
<dbReference type="PANTHER" id="PTHR43390">
    <property type="entry name" value="SIGNAL PEPTIDASE I"/>
    <property type="match status" value="1"/>
</dbReference>
<dbReference type="EMBL" id="VUNC01000005">
    <property type="protein sequence ID" value="MST72901.1"/>
    <property type="molecule type" value="Genomic_DNA"/>
</dbReference>
<protein>
    <recommendedName>
        <fullName evidence="3">Signal peptidase I</fullName>
        <ecNumber evidence="3">3.4.21.89</ecNumber>
    </recommendedName>
</protein>
<dbReference type="Pfam" id="PF10502">
    <property type="entry name" value="Peptidase_S26"/>
    <property type="match status" value="1"/>
</dbReference>
<reference evidence="6 7" key="1">
    <citation type="submission" date="2019-08" db="EMBL/GenBank/DDBJ databases">
        <title>In-depth cultivation of the pig gut microbiome towards novel bacterial diversity and tailored functional studies.</title>
        <authorList>
            <person name="Wylensek D."/>
            <person name="Hitch T.C.A."/>
            <person name="Clavel T."/>
        </authorList>
    </citation>
    <scope>NUCLEOTIDE SEQUENCE [LARGE SCALE GENOMIC DNA]</scope>
    <source>
        <strain evidence="6 7">CA-Schmier-601-WT-1</strain>
    </source>
</reference>
<evidence type="ECO:0000259" key="5">
    <source>
        <dbReference type="Pfam" id="PF10502"/>
    </source>
</evidence>
<dbReference type="CDD" id="cd06462">
    <property type="entry name" value="Peptidase_S24_S26"/>
    <property type="match status" value="1"/>
</dbReference>
<dbReference type="GO" id="GO:0009003">
    <property type="term" value="F:signal peptidase activity"/>
    <property type="evidence" value="ECO:0007669"/>
    <property type="project" value="UniProtKB-EC"/>
</dbReference>
<name>A0A6N7XU63_9ACTN</name>
<evidence type="ECO:0000256" key="4">
    <source>
        <dbReference type="SAM" id="MobiDB-lite"/>
    </source>
</evidence>
<comment type="similarity">
    <text evidence="2 3">Belongs to the peptidase S26 family.</text>
</comment>
<comment type="subcellular location">
    <subcellularLocation>
        <location evidence="1">Cell membrane</location>
        <topology evidence="1">Single-pass type II membrane protein</topology>
    </subcellularLocation>
    <subcellularLocation>
        <location evidence="3">Membrane</location>
        <topology evidence="3">Single-pass type II membrane protein</topology>
    </subcellularLocation>
</comment>
<evidence type="ECO:0000256" key="1">
    <source>
        <dbReference type="ARBA" id="ARBA00004401"/>
    </source>
</evidence>
<proteinExistence type="inferred from homology"/>
<evidence type="ECO:0000256" key="2">
    <source>
        <dbReference type="ARBA" id="ARBA00009370"/>
    </source>
</evidence>
<dbReference type="InterPro" id="IPR019533">
    <property type="entry name" value="Peptidase_S26"/>
</dbReference>
<dbReference type="NCBIfam" id="TIGR02227">
    <property type="entry name" value="sigpep_I_bact"/>
    <property type="match status" value="1"/>
</dbReference>